<dbReference type="Proteomes" id="UP001347796">
    <property type="component" value="Unassembled WGS sequence"/>
</dbReference>
<reference evidence="1 2" key="1">
    <citation type="submission" date="2024-01" db="EMBL/GenBank/DDBJ databases">
        <title>The genome of the rayed Mediterranean limpet Patella caerulea (Linnaeus, 1758).</title>
        <authorList>
            <person name="Anh-Thu Weber A."/>
            <person name="Halstead-Nussloch G."/>
        </authorList>
    </citation>
    <scope>NUCLEOTIDE SEQUENCE [LARGE SCALE GENOMIC DNA]</scope>
    <source>
        <strain evidence="1">AATW-2023a</strain>
        <tissue evidence="1">Whole specimen</tissue>
    </source>
</reference>
<evidence type="ECO:0000313" key="1">
    <source>
        <dbReference type="EMBL" id="KAK6174844.1"/>
    </source>
</evidence>
<keyword evidence="2" id="KW-1185">Reference proteome</keyword>
<gene>
    <name evidence="1" type="ORF">SNE40_013413</name>
</gene>
<organism evidence="1 2">
    <name type="scientific">Patella caerulea</name>
    <name type="common">Rayed Mediterranean limpet</name>
    <dbReference type="NCBI Taxonomy" id="87958"/>
    <lineage>
        <taxon>Eukaryota</taxon>
        <taxon>Metazoa</taxon>
        <taxon>Spiralia</taxon>
        <taxon>Lophotrochozoa</taxon>
        <taxon>Mollusca</taxon>
        <taxon>Gastropoda</taxon>
        <taxon>Patellogastropoda</taxon>
        <taxon>Patelloidea</taxon>
        <taxon>Patellidae</taxon>
        <taxon>Patella</taxon>
    </lineage>
</organism>
<sequence length="155" mass="17819">MGLCKSNNTWHRLENKEMSTIVALAEAHDEKFHLVDVTDYRVTDECLPIFNINGTMRKTQKSELVTKFHMQPIDLLPNGYIAILDMGLMWQLATPSLEDRQRSDETSFTLKECASKMLTVITLRHRHASEIVLIKDSERNLRTGNLPGPKMYSLE</sequence>
<proteinExistence type="predicted"/>
<evidence type="ECO:0000313" key="2">
    <source>
        <dbReference type="Proteomes" id="UP001347796"/>
    </source>
</evidence>
<dbReference type="EMBL" id="JAZGQO010000010">
    <property type="protein sequence ID" value="KAK6174844.1"/>
    <property type="molecule type" value="Genomic_DNA"/>
</dbReference>
<dbReference type="AlphaFoldDB" id="A0AAN8JI80"/>
<name>A0AAN8JI80_PATCE</name>
<comment type="caution">
    <text evidence="1">The sequence shown here is derived from an EMBL/GenBank/DDBJ whole genome shotgun (WGS) entry which is preliminary data.</text>
</comment>
<accession>A0AAN8JI80</accession>
<protein>
    <submittedName>
        <fullName evidence="1">Uncharacterized protein</fullName>
    </submittedName>
</protein>